<evidence type="ECO:0000259" key="6">
    <source>
        <dbReference type="SMART" id="SM00581"/>
    </source>
</evidence>
<keyword evidence="2" id="KW-0479">Metal-binding</keyword>
<evidence type="ECO:0000256" key="4">
    <source>
        <dbReference type="ARBA" id="ARBA00022833"/>
    </source>
</evidence>
<dbReference type="InterPro" id="IPR052115">
    <property type="entry name" value="NEXT_complex_subunit_ZCCHC8"/>
</dbReference>
<name>T2MBZ1_HYDVU</name>
<dbReference type="InterPro" id="IPR006568">
    <property type="entry name" value="PSP_pro-rich"/>
</dbReference>
<dbReference type="GO" id="GO:0003723">
    <property type="term" value="F:RNA binding"/>
    <property type="evidence" value="ECO:0007669"/>
    <property type="project" value="TreeGrafter"/>
</dbReference>
<dbReference type="Pfam" id="PF04046">
    <property type="entry name" value="PSP"/>
    <property type="match status" value="1"/>
</dbReference>
<dbReference type="GO" id="GO:0008270">
    <property type="term" value="F:zinc ion binding"/>
    <property type="evidence" value="ECO:0007669"/>
    <property type="project" value="UniProtKB-KW"/>
</dbReference>
<protein>
    <submittedName>
        <fullName evidence="7">Zinc finger CCHC domain-containing protein 8</fullName>
    </submittedName>
</protein>
<feature type="non-terminal residue" evidence="7">
    <location>
        <position position="1"/>
    </location>
</feature>
<feature type="domain" description="PSP proline-rich" evidence="6">
    <location>
        <begin position="314"/>
        <end position="364"/>
    </location>
</feature>
<dbReference type="GO" id="GO:0071013">
    <property type="term" value="C:catalytic step 2 spliceosome"/>
    <property type="evidence" value="ECO:0007669"/>
    <property type="project" value="TreeGrafter"/>
</dbReference>
<dbReference type="OrthoDB" id="8026949at2759"/>
<evidence type="ECO:0000256" key="2">
    <source>
        <dbReference type="ARBA" id="ARBA00022723"/>
    </source>
</evidence>
<keyword evidence="3" id="KW-0863">Zinc-finger</keyword>
<dbReference type="EMBL" id="HAAD01003198">
    <property type="protein sequence ID" value="CDG69430.1"/>
    <property type="molecule type" value="mRNA"/>
</dbReference>
<dbReference type="PANTHER" id="PTHR13316">
    <property type="entry name" value="ZINC FINGER, CCHC DOMAIN CONTAINING 8"/>
    <property type="match status" value="1"/>
</dbReference>
<gene>
    <name evidence="7" type="primary">ZCCHC8</name>
</gene>
<keyword evidence="4" id="KW-0862">Zinc</keyword>
<evidence type="ECO:0000313" key="7">
    <source>
        <dbReference type="EMBL" id="CDG69430.1"/>
    </source>
</evidence>
<evidence type="ECO:0000256" key="5">
    <source>
        <dbReference type="ARBA" id="ARBA00023242"/>
    </source>
</evidence>
<evidence type="ECO:0000256" key="1">
    <source>
        <dbReference type="ARBA" id="ARBA00004123"/>
    </source>
</evidence>
<organism evidence="7">
    <name type="scientific">Hydra vulgaris</name>
    <name type="common">Hydra</name>
    <name type="synonym">Hydra attenuata</name>
    <dbReference type="NCBI Taxonomy" id="6087"/>
    <lineage>
        <taxon>Eukaryota</taxon>
        <taxon>Metazoa</taxon>
        <taxon>Cnidaria</taxon>
        <taxon>Hydrozoa</taxon>
        <taxon>Hydroidolina</taxon>
        <taxon>Anthoathecata</taxon>
        <taxon>Aplanulata</taxon>
        <taxon>Hydridae</taxon>
        <taxon>Hydra</taxon>
    </lineage>
</organism>
<dbReference type="PANTHER" id="PTHR13316:SF0">
    <property type="entry name" value="ZINC FINGER CCHC DOMAIN-CONTAINING PROTEIN 8"/>
    <property type="match status" value="1"/>
</dbReference>
<evidence type="ECO:0000256" key="3">
    <source>
        <dbReference type="ARBA" id="ARBA00022771"/>
    </source>
</evidence>
<proteinExistence type="evidence at transcript level"/>
<accession>T2MBZ1</accession>
<dbReference type="SMART" id="SM00581">
    <property type="entry name" value="PSP"/>
    <property type="match status" value="1"/>
</dbReference>
<keyword evidence="5" id="KW-0539">Nucleus</keyword>
<sequence length="602" mass="67970">MYTDSHDDSLALFKDRLNLLSVSDENGGNFKMGEDSSFDPEYLFASFGAAPKNGTEKSKNLANISPINHSNIDIEQNNYIKELEEQNAKLKSVIKRLVGPQLFKPHESSKDGNSTINLLEKLEDEIQSNPFAIVIYLNNDISNVHRKEIDDVMRCLSDKKATQDVLMAHKLKAQHSAVPLKAFTANFKGKRINLGATKEVEEQYVICACQYYKGFIIDRMGAPLLESNPGVTEIWDIPVYQQVFLKALPIVEEPLNVRVKQLKQCFNCGGEHHLTACREPKDKDRISKNRLEFAKFNPVASNQKFGGDEPEERFRHFKPGTISEALQEALGISLKTHLPPYIYKMRQLGYPPSWLKPMEESLKIYGIEGFAIEEPGAEEGEIATAKIPEIIMYPGFNAPVPEGVQDQSREMNFPEFQPDVGLQILKKRAALMGYSDKEPIIKRLKFDNEEGPCEMDIALDENDSNDAPPLPLIEVINSVPPLPEELPNSDVNVNQVGKLESSKQKTKCIDNSTYRNWYHHIPLSSVNATYVMYTSPPVCRGEVLLENLPKYPITDIDRNPWKTANVSWWDPIYGDLSAPTGTFDAIRTLLTSAKRVKRKPMI</sequence>
<comment type="subcellular location">
    <subcellularLocation>
        <location evidence="1">Nucleus</location>
    </subcellularLocation>
</comment>
<reference evidence="7" key="1">
    <citation type="journal article" date="2013" name="Genome Biol. Evol.">
        <title>Punctuated emergences of genetic and phenotypic innovations in eumetazoan, bilaterian, euteleostome, and hominidae ancestors.</title>
        <authorList>
            <person name="Wenger Y."/>
            <person name="Galliot B."/>
        </authorList>
    </citation>
    <scope>NUCLEOTIDE SEQUENCE</scope>
    <source>
        <tissue evidence="7">Whole animals</tissue>
    </source>
</reference>
<dbReference type="AlphaFoldDB" id="T2MBZ1"/>